<dbReference type="InterPro" id="IPR026888">
    <property type="entry name" value="AcetylCoA_hyd_C"/>
</dbReference>
<dbReference type="InterPro" id="IPR037171">
    <property type="entry name" value="NagB/RpiA_transferase-like"/>
</dbReference>
<dbReference type="InterPro" id="IPR046433">
    <property type="entry name" value="ActCoA_hydro"/>
</dbReference>
<gene>
    <name evidence="2" type="ORF">GCM10025791_04470</name>
</gene>
<feature type="domain" description="Acetyl-CoA hydrolase/transferase C-terminal" evidence="1">
    <location>
        <begin position="242"/>
        <end position="372"/>
    </location>
</feature>
<dbReference type="EMBL" id="BAABLX010000004">
    <property type="protein sequence ID" value="GAA4931439.1"/>
    <property type="molecule type" value="Genomic_DNA"/>
</dbReference>
<dbReference type="Gene3D" id="3.40.1080.20">
    <property type="entry name" value="Acetyl-CoA hydrolase/transferase C-terminal domain"/>
    <property type="match status" value="1"/>
</dbReference>
<dbReference type="SUPFAM" id="SSF100950">
    <property type="entry name" value="NagB/RpiA/CoA transferase-like"/>
    <property type="match status" value="1"/>
</dbReference>
<reference evidence="3" key="1">
    <citation type="journal article" date="2019" name="Int. J. Syst. Evol. Microbiol.">
        <title>The Global Catalogue of Microorganisms (GCM) 10K type strain sequencing project: providing services to taxonomists for standard genome sequencing and annotation.</title>
        <authorList>
            <consortium name="The Broad Institute Genomics Platform"/>
            <consortium name="The Broad Institute Genome Sequencing Center for Infectious Disease"/>
            <person name="Wu L."/>
            <person name="Ma J."/>
        </authorList>
    </citation>
    <scope>NUCLEOTIDE SEQUENCE [LARGE SCALE GENOMIC DNA]</scope>
    <source>
        <strain evidence="3">JCM 19134</strain>
    </source>
</reference>
<dbReference type="Gene3D" id="3.30.750.70">
    <property type="entry name" value="4-hydroxybutyrate coenzyme like domains"/>
    <property type="match status" value="1"/>
</dbReference>
<protein>
    <recommendedName>
        <fullName evidence="1">Acetyl-CoA hydrolase/transferase C-terminal domain-containing protein</fullName>
    </recommendedName>
</protein>
<proteinExistence type="predicted"/>
<dbReference type="Gene3D" id="3.40.1080.10">
    <property type="entry name" value="Glutaconate Coenzyme A-transferase"/>
    <property type="match status" value="1"/>
</dbReference>
<organism evidence="2 3">
    <name type="scientific">Halioxenophilus aromaticivorans</name>
    <dbReference type="NCBI Taxonomy" id="1306992"/>
    <lineage>
        <taxon>Bacteria</taxon>
        <taxon>Pseudomonadati</taxon>
        <taxon>Pseudomonadota</taxon>
        <taxon>Gammaproteobacteria</taxon>
        <taxon>Alteromonadales</taxon>
        <taxon>Alteromonadaceae</taxon>
        <taxon>Halioxenophilus</taxon>
    </lineage>
</organism>
<evidence type="ECO:0000313" key="2">
    <source>
        <dbReference type="EMBL" id="GAA4931439.1"/>
    </source>
</evidence>
<dbReference type="PANTHER" id="PTHR21432:SF20">
    <property type="entry name" value="ACETYL-COA HYDROLASE"/>
    <property type="match status" value="1"/>
</dbReference>
<dbReference type="GO" id="GO:0006083">
    <property type="term" value="P:acetate metabolic process"/>
    <property type="evidence" value="ECO:0007669"/>
    <property type="project" value="InterPro"/>
</dbReference>
<keyword evidence="3" id="KW-1185">Reference proteome</keyword>
<name>A0AAV3TX72_9ALTE</name>
<dbReference type="RefSeq" id="WP_345416395.1">
    <property type="nucleotide sequence ID" value="NZ_AP031496.1"/>
</dbReference>
<sequence>MNSTKIILVGEGTAEPTTGFQLARNFFPNDNVTFYFGVRRTTEGLEQLDMPDTKVVANFPGRGMRDITCPISVCSLSSYAVHRAIISGRLKPDAVLVVATPPDDNGIRSIGTANGPIAAALKEAPVIFIEEFSDLKVIPGAPTIPGDREIQVISHKPAAFTALSRRPDEADIIIARHIASLIPDSAAIQLGVGGIIEALSQTLINKKDLISISGAIGSAIRQLDEQGSLNPHHKIYGSSLVGDDELIQWAENHPLIELLPSDKIHNPRWLAQTPHFYSINIAISADLGGNINAETIAGRHISGKGGSPSFSKGAHLSENGLSIFALRTDKENTLVNYIEKPTVHARFVDCLVTEKGVAILKGKSSKERATLIQSIFPH</sequence>
<dbReference type="AlphaFoldDB" id="A0AAV3TX72"/>
<dbReference type="Proteomes" id="UP001409585">
    <property type="component" value="Unassembled WGS sequence"/>
</dbReference>
<dbReference type="Pfam" id="PF13336">
    <property type="entry name" value="AcetylCoA_hyd_C"/>
    <property type="match status" value="1"/>
</dbReference>
<evidence type="ECO:0000313" key="3">
    <source>
        <dbReference type="Proteomes" id="UP001409585"/>
    </source>
</evidence>
<dbReference type="PANTHER" id="PTHR21432">
    <property type="entry name" value="ACETYL-COA HYDROLASE-RELATED"/>
    <property type="match status" value="1"/>
</dbReference>
<evidence type="ECO:0000259" key="1">
    <source>
        <dbReference type="Pfam" id="PF13336"/>
    </source>
</evidence>
<accession>A0AAV3TX72</accession>
<comment type="caution">
    <text evidence="2">The sequence shown here is derived from an EMBL/GenBank/DDBJ whole genome shotgun (WGS) entry which is preliminary data.</text>
</comment>
<dbReference type="GO" id="GO:0008775">
    <property type="term" value="F:acetate CoA-transferase activity"/>
    <property type="evidence" value="ECO:0007669"/>
    <property type="project" value="InterPro"/>
</dbReference>
<dbReference type="InterPro" id="IPR038460">
    <property type="entry name" value="AcetylCoA_hyd_C_sf"/>
</dbReference>